<dbReference type="RefSeq" id="WP_009762440.1">
    <property type="nucleotide sequence ID" value="NZ_CP141049.1"/>
</dbReference>
<evidence type="ECO:0000256" key="2">
    <source>
        <dbReference type="ARBA" id="ARBA00002681"/>
    </source>
</evidence>
<dbReference type="EMBL" id="JH660645">
    <property type="protein sequence ID" value="EIM26389.1"/>
    <property type="molecule type" value="Genomic_DNA"/>
</dbReference>
<dbReference type="PANTHER" id="PTHR11054">
    <property type="entry name" value="6-PHOSPHOGLUCONOLACTONASE"/>
    <property type="match status" value="1"/>
</dbReference>
<organism evidence="8 9">
    <name type="scientific">Microvirga lotononidis</name>
    <dbReference type="NCBI Taxonomy" id="864069"/>
    <lineage>
        <taxon>Bacteria</taxon>
        <taxon>Pseudomonadati</taxon>
        <taxon>Pseudomonadota</taxon>
        <taxon>Alphaproteobacteria</taxon>
        <taxon>Hyphomicrobiales</taxon>
        <taxon>Methylobacteriaceae</taxon>
        <taxon>Microvirga</taxon>
    </lineage>
</organism>
<evidence type="ECO:0000256" key="5">
    <source>
        <dbReference type="ARBA" id="ARBA00013198"/>
    </source>
</evidence>
<evidence type="ECO:0000313" key="9">
    <source>
        <dbReference type="Proteomes" id="UP000003947"/>
    </source>
</evidence>
<dbReference type="SUPFAM" id="SSF100950">
    <property type="entry name" value="NagB/RpiA/CoA transferase-like"/>
    <property type="match status" value="1"/>
</dbReference>
<accession>I4YQZ7</accession>
<dbReference type="PANTHER" id="PTHR11054:SF0">
    <property type="entry name" value="6-PHOSPHOGLUCONOLACTONASE"/>
    <property type="match status" value="1"/>
</dbReference>
<evidence type="ECO:0000256" key="1">
    <source>
        <dbReference type="ARBA" id="ARBA00000832"/>
    </source>
</evidence>
<dbReference type="InterPro" id="IPR039104">
    <property type="entry name" value="6PGL"/>
</dbReference>
<sequence>MIEAAVDFIRAPGLRRVSQLLADDVTRILRQAIGGRGRAFLAVPGGTTPREFLTLLGQRNLPWESIAVIPTDERDVPPDDPRSNEHMIRQCLPLTSGSLVPLRAVGASLEASATALSTQISAMGPLDVLVIGMGADAHIASLFPGDRRLDRAGRATSPVVLASRPADLEPRLSLGPAPLMAARWKALLISGQDKLAALNRAFVSNDPVTAPVRLLFEDGIPPRVYYTE</sequence>
<dbReference type="InterPro" id="IPR037171">
    <property type="entry name" value="NagB/RpiA_transferase-like"/>
</dbReference>
<proteinExistence type="inferred from homology"/>
<dbReference type="EC" id="3.1.1.31" evidence="5"/>
<dbReference type="InterPro" id="IPR005900">
    <property type="entry name" value="6-phosphogluconolactonase_DevB"/>
</dbReference>
<evidence type="ECO:0000256" key="3">
    <source>
        <dbReference type="ARBA" id="ARBA00004961"/>
    </source>
</evidence>
<comment type="similarity">
    <text evidence="4">Belongs to the glucosamine/galactosamine-6-phosphate isomerase family. 6-phosphogluconolactonase subfamily.</text>
</comment>
<reference evidence="8 9" key="1">
    <citation type="submission" date="2012-02" db="EMBL/GenBank/DDBJ databases">
        <title>Improved High-Quality Draft sequence of Microvirga sp. WSM3557.</title>
        <authorList>
            <consortium name="US DOE Joint Genome Institute"/>
            <person name="Lucas S."/>
            <person name="Han J."/>
            <person name="Lapidus A."/>
            <person name="Cheng J.-F."/>
            <person name="Goodwin L."/>
            <person name="Pitluck S."/>
            <person name="Peters L."/>
            <person name="Zhang X."/>
            <person name="Detter J.C."/>
            <person name="Han C."/>
            <person name="Tapia R."/>
            <person name="Land M."/>
            <person name="Hauser L."/>
            <person name="Kyrpides N."/>
            <person name="Ivanova N."/>
            <person name="Pagani I."/>
            <person name="Brau L."/>
            <person name="Yates R."/>
            <person name="O'Hara G."/>
            <person name="Rui T."/>
            <person name="Howieson J."/>
            <person name="Reeve W."/>
            <person name="Woyke T."/>
        </authorList>
    </citation>
    <scope>NUCLEOTIDE SEQUENCE [LARGE SCALE GENOMIC DNA]</scope>
    <source>
        <strain evidence="8 9">WSM3557</strain>
    </source>
</reference>
<dbReference type="GO" id="GO:0005975">
    <property type="term" value="P:carbohydrate metabolic process"/>
    <property type="evidence" value="ECO:0007669"/>
    <property type="project" value="InterPro"/>
</dbReference>
<dbReference type="GO" id="GO:0016853">
    <property type="term" value="F:isomerase activity"/>
    <property type="evidence" value="ECO:0007669"/>
    <property type="project" value="UniProtKB-KW"/>
</dbReference>
<dbReference type="HOGENOM" id="CLU_053947_2_1_5"/>
<evidence type="ECO:0000256" key="6">
    <source>
        <dbReference type="ARBA" id="ARBA00020337"/>
    </source>
</evidence>
<dbReference type="InterPro" id="IPR006148">
    <property type="entry name" value="Glc/Gal-6P_isomerase"/>
</dbReference>
<dbReference type="Proteomes" id="UP000003947">
    <property type="component" value="Unassembled WGS sequence"/>
</dbReference>
<name>I4YQZ7_9HYPH</name>
<evidence type="ECO:0000256" key="4">
    <source>
        <dbReference type="ARBA" id="ARBA00010662"/>
    </source>
</evidence>
<evidence type="ECO:0000313" key="8">
    <source>
        <dbReference type="EMBL" id="EIM26389.1"/>
    </source>
</evidence>
<protein>
    <recommendedName>
        <fullName evidence="6">6-phosphogluconolactonase</fullName>
        <ecNumber evidence="5">3.1.1.31</ecNumber>
    </recommendedName>
</protein>
<keyword evidence="8" id="KW-0413">Isomerase</keyword>
<dbReference type="AlphaFoldDB" id="I4YQZ7"/>
<comment type="catalytic activity">
    <reaction evidence="1">
        <text>6-phospho-D-glucono-1,5-lactone + H2O = 6-phospho-D-gluconate + H(+)</text>
        <dbReference type="Rhea" id="RHEA:12556"/>
        <dbReference type="ChEBI" id="CHEBI:15377"/>
        <dbReference type="ChEBI" id="CHEBI:15378"/>
        <dbReference type="ChEBI" id="CHEBI:57955"/>
        <dbReference type="ChEBI" id="CHEBI:58759"/>
        <dbReference type="EC" id="3.1.1.31"/>
    </reaction>
</comment>
<comment type="function">
    <text evidence="2">Hydrolysis of 6-phosphogluconolactone to 6-phosphogluconate.</text>
</comment>
<dbReference type="Gene3D" id="3.40.50.1360">
    <property type="match status" value="1"/>
</dbReference>
<dbReference type="Pfam" id="PF01182">
    <property type="entry name" value="Glucosamine_iso"/>
    <property type="match status" value="1"/>
</dbReference>
<dbReference type="UniPathway" id="UPA00115">
    <property type="reaction ID" value="UER00409"/>
</dbReference>
<dbReference type="STRING" id="864069.MicloDRAFT_00029380"/>
<gene>
    <name evidence="8" type="ORF">MicloDRAFT_00029380</name>
</gene>
<dbReference type="PATRIC" id="fig|864069.3.peg.3177"/>
<keyword evidence="9" id="KW-1185">Reference proteome</keyword>
<dbReference type="GO" id="GO:0017057">
    <property type="term" value="F:6-phosphogluconolactonase activity"/>
    <property type="evidence" value="ECO:0007669"/>
    <property type="project" value="UniProtKB-EC"/>
</dbReference>
<dbReference type="eggNOG" id="COG0363">
    <property type="taxonomic scope" value="Bacteria"/>
</dbReference>
<dbReference type="GO" id="GO:0006098">
    <property type="term" value="P:pentose-phosphate shunt"/>
    <property type="evidence" value="ECO:0007669"/>
    <property type="project" value="UniProtKB-UniPathway"/>
</dbReference>
<feature type="domain" description="Glucosamine/galactosamine-6-phosphate isomerase" evidence="7">
    <location>
        <begin position="17"/>
        <end position="215"/>
    </location>
</feature>
<dbReference type="CDD" id="cd01400">
    <property type="entry name" value="6PGL"/>
    <property type="match status" value="1"/>
</dbReference>
<comment type="pathway">
    <text evidence="3">Carbohydrate degradation; pentose phosphate pathway; D-ribulose 5-phosphate from D-glucose 6-phosphate (oxidative stage): step 2/3.</text>
</comment>
<evidence type="ECO:0000259" key="7">
    <source>
        <dbReference type="Pfam" id="PF01182"/>
    </source>
</evidence>